<evidence type="ECO:0000256" key="3">
    <source>
        <dbReference type="ARBA" id="ARBA00022679"/>
    </source>
</evidence>
<dbReference type="Gene3D" id="3.90.550.10">
    <property type="entry name" value="Spore Coat Polysaccharide Biosynthesis Protein SpsA, Chain A"/>
    <property type="match status" value="1"/>
</dbReference>
<evidence type="ECO:0000313" key="6">
    <source>
        <dbReference type="EMBL" id="CAB4157572.1"/>
    </source>
</evidence>
<dbReference type="SUPFAM" id="SSF53448">
    <property type="entry name" value="Nucleotide-diphospho-sugar transferases"/>
    <property type="match status" value="1"/>
</dbReference>
<feature type="domain" description="Glycosyltransferase 2-like" evidence="4">
    <location>
        <begin position="5"/>
        <end position="137"/>
    </location>
</feature>
<sequence>MVNLTIYIPTYNRLSKLKNCLKCIEYDIKGFADICVYVSNNASTDGTKEYLDGLDWIKVRHNETNLGYAGNVIHGYNLPFKSKFVWIIGDDDYLIPSSINELLELTKLDVDYIFCNTTAFNPKDESSIWSNFPSVPTGSIKGKYTENFECKFADLIDPNVADTLLGELMVSCFRQDAIKWTDPIENDKTDARIRQAHNIPIISSFNKETKAIYCYAPRTFNFWGTAEWLKDYDYVFPVIMLWLITEYKKFVSDDKYFTLLEYYFQLMGGSIERQISKTTTAIPFNDAFKDALNGAFKEFINHQTNH</sequence>
<keyword evidence="2" id="KW-0328">Glycosyltransferase</keyword>
<organism evidence="5">
    <name type="scientific">uncultured Caudovirales phage</name>
    <dbReference type="NCBI Taxonomy" id="2100421"/>
    <lineage>
        <taxon>Viruses</taxon>
        <taxon>Duplodnaviria</taxon>
        <taxon>Heunggongvirae</taxon>
        <taxon>Uroviricota</taxon>
        <taxon>Caudoviricetes</taxon>
        <taxon>Peduoviridae</taxon>
        <taxon>Maltschvirus</taxon>
        <taxon>Maltschvirus maltsch</taxon>
    </lineage>
</organism>
<proteinExistence type="inferred from homology"/>
<dbReference type="PANTHER" id="PTHR43179">
    <property type="entry name" value="RHAMNOSYLTRANSFERASE WBBL"/>
    <property type="match status" value="1"/>
</dbReference>
<dbReference type="InterPro" id="IPR029044">
    <property type="entry name" value="Nucleotide-diphossugar_trans"/>
</dbReference>
<reference evidence="5" key="1">
    <citation type="submission" date="2020-04" db="EMBL/GenBank/DDBJ databases">
        <authorList>
            <person name="Chiriac C."/>
            <person name="Salcher M."/>
            <person name="Ghai R."/>
            <person name="Kavagutti S V."/>
        </authorList>
    </citation>
    <scope>NUCLEOTIDE SEQUENCE</scope>
</reference>
<evidence type="ECO:0000256" key="1">
    <source>
        <dbReference type="ARBA" id="ARBA00006739"/>
    </source>
</evidence>
<protein>
    <submittedName>
        <fullName evidence="5">WcaA Glycosyltransferases involved in cell wall biogenesis</fullName>
    </submittedName>
</protein>
<gene>
    <name evidence="5" type="ORF">UFOVP409_4</name>
    <name evidence="6" type="ORF">UFOVP684_31</name>
</gene>
<comment type="similarity">
    <text evidence="1">Belongs to the glycosyltransferase 2 family.</text>
</comment>
<dbReference type="InterPro" id="IPR001173">
    <property type="entry name" value="Glyco_trans_2-like"/>
</dbReference>
<evidence type="ECO:0000259" key="4">
    <source>
        <dbReference type="Pfam" id="PF00535"/>
    </source>
</evidence>
<accession>A0A6J5M3X6</accession>
<evidence type="ECO:0000256" key="2">
    <source>
        <dbReference type="ARBA" id="ARBA00022676"/>
    </source>
</evidence>
<dbReference type="Pfam" id="PF00535">
    <property type="entry name" value="Glycos_transf_2"/>
    <property type="match status" value="1"/>
</dbReference>
<dbReference type="GO" id="GO:0016757">
    <property type="term" value="F:glycosyltransferase activity"/>
    <property type="evidence" value="ECO:0007669"/>
    <property type="project" value="UniProtKB-KW"/>
</dbReference>
<dbReference type="PANTHER" id="PTHR43179:SF12">
    <property type="entry name" value="GALACTOFURANOSYLTRANSFERASE GLFT2"/>
    <property type="match status" value="1"/>
</dbReference>
<evidence type="ECO:0000313" key="5">
    <source>
        <dbReference type="EMBL" id="CAB4140077.1"/>
    </source>
</evidence>
<dbReference type="EMBL" id="LR796652">
    <property type="protein sequence ID" value="CAB4157572.1"/>
    <property type="molecule type" value="Genomic_DNA"/>
</dbReference>
<keyword evidence="3 5" id="KW-0808">Transferase</keyword>
<dbReference type="EMBL" id="LR796382">
    <property type="protein sequence ID" value="CAB4140077.1"/>
    <property type="molecule type" value="Genomic_DNA"/>
</dbReference>
<name>A0A6J5M3X6_9CAUD</name>